<accession>A0A9Q3EAB2</accession>
<name>A0A9Q3EAB2_9BASI</name>
<evidence type="ECO:0000313" key="2">
    <source>
        <dbReference type="EMBL" id="MBW0515196.1"/>
    </source>
</evidence>
<dbReference type="Proteomes" id="UP000765509">
    <property type="component" value="Unassembled WGS sequence"/>
</dbReference>
<evidence type="ECO:0000313" key="3">
    <source>
        <dbReference type="Proteomes" id="UP000765509"/>
    </source>
</evidence>
<proteinExistence type="predicted"/>
<comment type="caution">
    <text evidence="2">The sequence shown here is derived from an EMBL/GenBank/DDBJ whole genome shotgun (WGS) entry which is preliminary data.</text>
</comment>
<sequence>MTSKLTELTLSSPSAPPPSVLWGSGIFSKLASSGHFDPSQTYDGNKEVEVLVPACTKFSAKGKDFSHNYNPRSSKCHFFFLGKKPCHHTGLPASNIRSYLWSKNDWPFGKELPVSKAPTPDGTSGYSNLTVSRQRDVARWTNVGGPIYSSSEVQISRVNTEGVVKRIRQISISPPDPDAEGSDKLDGEEVEVVHNSVGHQSSTSPSHPPSKRFQSHIIPRTPKPFQPSLATNPTSLPPDSPISSTTRPALIPSVWKFPHSHL</sequence>
<evidence type="ECO:0000256" key="1">
    <source>
        <dbReference type="SAM" id="MobiDB-lite"/>
    </source>
</evidence>
<dbReference type="EMBL" id="AVOT02024493">
    <property type="protein sequence ID" value="MBW0515196.1"/>
    <property type="molecule type" value="Genomic_DNA"/>
</dbReference>
<feature type="region of interest" description="Disordered" evidence="1">
    <location>
        <begin position="194"/>
        <end position="247"/>
    </location>
</feature>
<dbReference type="AlphaFoldDB" id="A0A9Q3EAB2"/>
<reference evidence="2" key="1">
    <citation type="submission" date="2021-03" db="EMBL/GenBank/DDBJ databases">
        <title>Draft genome sequence of rust myrtle Austropuccinia psidii MF-1, a brazilian biotype.</title>
        <authorList>
            <person name="Quecine M.C."/>
            <person name="Pachon D.M.R."/>
            <person name="Bonatelli M.L."/>
            <person name="Correr F.H."/>
            <person name="Franceschini L.M."/>
            <person name="Leite T.F."/>
            <person name="Margarido G.R.A."/>
            <person name="Almeida C.A."/>
            <person name="Ferrarezi J.A."/>
            <person name="Labate C.A."/>
        </authorList>
    </citation>
    <scope>NUCLEOTIDE SEQUENCE</scope>
    <source>
        <strain evidence="2">MF-1</strain>
    </source>
</reference>
<gene>
    <name evidence="2" type="ORF">O181_054911</name>
</gene>
<organism evidence="2 3">
    <name type="scientific">Austropuccinia psidii MF-1</name>
    <dbReference type="NCBI Taxonomy" id="1389203"/>
    <lineage>
        <taxon>Eukaryota</taxon>
        <taxon>Fungi</taxon>
        <taxon>Dikarya</taxon>
        <taxon>Basidiomycota</taxon>
        <taxon>Pucciniomycotina</taxon>
        <taxon>Pucciniomycetes</taxon>
        <taxon>Pucciniales</taxon>
        <taxon>Sphaerophragmiaceae</taxon>
        <taxon>Austropuccinia</taxon>
    </lineage>
</organism>
<protein>
    <submittedName>
        <fullName evidence="2">Uncharacterized protein</fullName>
    </submittedName>
</protein>
<keyword evidence="3" id="KW-1185">Reference proteome</keyword>